<name>A0A834V0S1_MARMO</name>
<reference evidence="2" key="1">
    <citation type="submission" date="2020-08" db="EMBL/GenBank/DDBJ databases">
        <authorList>
            <person name="Shumante A."/>
            <person name="Zimin A.V."/>
            <person name="Puiu D."/>
            <person name="Salzberg S.L."/>
        </authorList>
    </citation>
    <scope>NUCLEOTIDE SEQUENCE</scope>
    <source>
        <strain evidence="2">WC2-LM</strain>
        <tissue evidence="2">Liver</tissue>
    </source>
</reference>
<dbReference type="EMBL" id="WJEC01002004">
    <property type="protein sequence ID" value="KAF7477284.1"/>
    <property type="molecule type" value="Genomic_DNA"/>
</dbReference>
<evidence type="ECO:0000313" key="3">
    <source>
        <dbReference type="Proteomes" id="UP000662637"/>
    </source>
</evidence>
<evidence type="ECO:0000313" key="2">
    <source>
        <dbReference type="EMBL" id="KAF7477284.1"/>
    </source>
</evidence>
<sequence length="104" mass="11107">MGASKSPNLGLEIGFQVRRDRTEATRAEGRALGPRGSRAAGRYLKPSPMPLPAPLCAPAGAAQEERSARLQRSASRRGNTCSRQPGRHASSRTRLSSLAAGHRF</sequence>
<gene>
    <name evidence="2" type="ORF">GHT09_011627</name>
</gene>
<accession>A0A834V0S1</accession>
<dbReference type="AlphaFoldDB" id="A0A834V0S1"/>
<evidence type="ECO:0000256" key="1">
    <source>
        <dbReference type="SAM" id="MobiDB-lite"/>
    </source>
</evidence>
<proteinExistence type="predicted"/>
<organism evidence="2 3">
    <name type="scientific">Marmota monax</name>
    <name type="common">Woodchuck</name>
    <dbReference type="NCBI Taxonomy" id="9995"/>
    <lineage>
        <taxon>Eukaryota</taxon>
        <taxon>Metazoa</taxon>
        <taxon>Chordata</taxon>
        <taxon>Craniata</taxon>
        <taxon>Vertebrata</taxon>
        <taxon>Euteleostomi</taxon>
        <taxon>Mammalia</taxon>
        <taxon>Eutheria</taxon>
        <taxon>Euarchontoglires</taxon>
        <taxon>Glires</taxon>
        <taxon>Rodentia</taxon>
        <taxon>Sciuromorpha</taxon>
        <taxon>Sciuridae</taxon>
        <taxon>Xerinae</taxon>
        <taxon>Marmotini</taxon>
        <taxon>Marmota</taxon>
    </lineage>
</organism>
<feature type="compositionally biased region" description="Low complexity" evidence="1">
    <location>
        <begin position="92"/>
        <end position="104"/>
    </location>
</feature>
<feature type="compositionally biased region" description="Basic and acidic residues" evidence="1">
    <location>
        <begin position="17"/>
        <end position="29"/>
    </location>
</feature>
<protein>
    <submittedName>
        <fullName evidence="2">Uncharacterized protein</fullName>
    </submittedName>
</protein>
<feature type="region of interest" description="Disordered" evidence="1">
    <location>
        <begin position="1"/>
        <end position="104"/>
    </location>
</feature>
<comment type="caution">
    <text evidence="2">The sequence shown here is derived from an EMBL/GenBank/DDBJ whole genome shotgun (WGS) entry which is preliminary data.</text>
</comment>
<dbReference type="Proteomes" id="UP000662637">
    <property type="component" value="Unassembled WGS sequence"/>
</dbReference>